<keyword evidence="1" id="KW-0812">Transmembrane</keyword>
<protein>
    <recommendedName>
        <fullName evidence="2">DUF2062 domain-containing protein</fullName>
    </recommendedName>
</protein>
<evidence type="ECO:0000259" key="2">
    <source>
        <dbReference type="Pfam" id="PF09835"/>
    </source>
</evidence>
<feature type="transmembrane region" description="Helical" evidence="1">
    <location>
        <begin position="141"/>
        <end position="167"/>
    </location>
</feature>
<organism evidence="3 4">
    <name type="scientific">Nibricoccus aquaticus</name>
    <dbReference type="NCBI Taxonomy" id="2576891"/>
    <lineage>
        <taxon>Bacteria</taxon>
        <taxon>Pseudomonadati</taxon>
        <taxon>Verrucomicrobiota</taxon>
        <taxon>Opitutia</taxon>
        <taxon>Opitutales</taxon>
        <taxon>Opitutaceae</taxon>
        <taxon>Nibricoccus</taxon>
    </lineage>
</organism>
<gene>
    <name evidence="3" type="ORF">CMV30_01025</name>
</gene>
<dbReference type="Proteomes" id="UP000217265">
    <property type="component" value="Chromosome"/>
</dbReference>
<proteinExistence type="predicted"/>
<accession>A0A290Q2M7</accession>
<feature type="domain" description="DUF2062" evidence="2">
    <location>
        <begin position="30"/>
        <end position="172"/>
    </location>
</feature>
<sequence length="183" mass="20573">MKLSLSIHRWLHRKKLSRKSMRGGFLHSKLGDRILDKSLWRATPDSIARAWLIGVPVTMIPFLPGQSIIAGVLGFTFRANLLVCIGLQYLSNPFTAVVQLPVCFFVGRLIQGNLPSTVWDEVIQRDWEYLLTHPTHLARDLIPLFLGSIILGAAIGVIGYLLILNWGRRHAEKLARKKAAMAK</sequence>
<dbReference type="PANTHER" id="PTHR40547:SF1">
    <property type="entry name" value="SLL0298 PROTEIN"/>
    <property type="match status" value="1"/>
</dbReference>
<evidence type="ECO:0000313" key="4">
    <source>
        <dbReference type="Proteomes" id="UP000217265"/>
    </source>
</evidence>
<keyword evidence="1" id="KW-1133">Transmembrane helix</keyword>
<reference evidence="3 4" key="1">
    <citation type="submission" date="2017-09" db="EMBL/GenBank/DDBJ databases">
        <title>Complete genome sequence of Verrucomicrobial strain HZ-65, isolated from freshwater.</title>
        <authorList>
            <person name="Choi A."/>
        </authorList>
    </citation>
    <scope>NUCLEOTIDE SEQUENCE [LARGE SCALE GENOMIC DNA]</scope>
    <source>
        <strain evidence="3 4">HZ-65</strain>
    </source>
</reference>
<dbReference type="RefSeq" id="WP_096054298.1">
    <property type="nucleotide sequence ID" value="NZ_CP023344.1"/>
</dbReference>
<dbReference type="OrthoDB" id="7390525at2"/>
<keyword evidence="4" id="KW-1185">Reference proteome</keyword>
<keyword evidence="1" id="KW-0472">Membrane</keyword>
<dbReference type="EMBL" id="CP023344">
    <property type="protein sequence ID" value="ATC62663.1"/>
    <property type="molecule type" value="Genomic_DNA"/>
</dbReference>
<evidence type="ECO:0000313" key="3">
    <source>
        <dbReference type="EMBL" id="ATC62663.1"/>
    </source>
</evidence>
<dbReference type="PANTHER" id="PTHR40547">
    <property type="entry name" value="SLL0298 PROTEIN"/>
    <property type="match status" value="1"/>
</dbReference>
<name>A0A290Q2M7_9BACT</name>
<dbReference type="InterPro" id="IPR018639">
    <property type="entry name" value="DUF2062"/>
</dbReference>
<evidence type="ECO:0000256" key="1">
    <source>
        <dbReference type="SAM" id="Phobius"/>
    </source>
</evidence>
<dbReference type="AlphaFoldDB" id="A0A290Q2M7"/>
<dbReference type="Pfam" id="PF09835">
    <property type="entry name" value="DUF2062"/>
    <property type="match status" value="1"/>
</dbReference>
<dbReference type="KEGG" id="vbh:CMV30_01025"/>